<name>A0A142CQN8_ECOLX</name>
<proteinExistence type="predicted"/>
<reference evidence="1" key="1">
    <citation type="submission" date="2015-12" db="EMBL/GenBank/DDBJ databases">
        <title>Escherichia coli strain YD786 plasmids pYD786-1 to pYD786-4.</title>
        <authorList>
            <person name="Guo Q."/>
            <person name="McElheny C.L."/>
            <person name="Cooper V.S."/>
            <person name="Stoesser N."/>
            <person name="Doi Y."/>
        </authorList>
    </citation>
    <scope>NUCLEOTIDE SEQUENCE</scope>
    <source>
        <strain evidence="1">YD786</strain>
        <plasmid evidence="1">pYD786-4</plasmid>
    </source>
</reference>
<sequence>MIAYNKVTFQPKVTHINPTIMGLSNGETNKKVSVGPNPAFADNNPRSIGIVEQLQKGVMAPNNEASR</sequence>
<evidence type="ECO:0000313" key="1">
    <source>
        <dbReference type="EMBL" id="AMQ12883.1"/>
    </source>
</evidence>
<geneLocation type="plasmid" evidence="1">
    <name>pYD786-4</name>
</geneLocation>
<protein>
    <submittedName>
        <fullName evidence="1">Uncharacterized protein</fullName>
    </submittedName>
</protein>
<keyword evidence="1" id="KW-0614">Plasmid</keyword>
<dbReference type="EMBL" id="KU254581">
    <property type="protein sequence ID" value="AMQ12883.1"/>
    <property type="molecule type" value="Genomic_DNA"/>
</dbReference>
<dbReference type="AlphaFoldDB" id="A0A142CQN8"/>
<accession>A0A142CQN8</accession>
<organism evidence="1">
    <name type="scientific">Escherichia coli</name>
    <dbReference type="NCBI Taxonomy" id="562"/>
    <lineage>
        <taxon>Bacteria</taxon>
        <taxon>Pseudomonadati</taxon>
        <taxon>Pseudomonadota</taxon>
        <taxon>Gammaproteobacteria</taxon>
        <taxon>Enterobacterales</taxon>
        <taxon>Enterobacteriaceae</taxon>
        <taxon>Escherichia</taxon>
    </lineage>
</organism>